<dbReference type="EMBL" id="FIHM01000039">
    <property type="protein sequence ID" value="CYV43695.1"/>
    <property type="molecule type" value="Genomic_DNA"/>
</dbReference>
<dbReference type="InterPro" id="IPR008767">
    <property type="entry name" value="Phage_SPP1_head-tail_adaptor"/>
</dbReference>
<sequence>MITRRMNTRITIFSRIAGQNEDGEVVDLIRNDVYQCWAEVVKTGVKDFKVGGKSYVGDLAQNGQKPLESYKDEKVFIIRYHPKPPFDNSMYVDFNGFEYKITELEIDYASKEMIMIKAVRIA</sequence>
<name>A0A0Z8IY56_STRSU</name>
<evidence type="ECO:0000313" key="1">
    <source>
        <dbReference type="EMBL" id="CYV43695.1"/>
    </source>
</evidence>
<proteinExistence type="predicted"/>
<dbReference type="AlphaFoldDB" id="A0A0Z8IY56"/>
<gene>
    <name evidence="1" type="ORF">ERS132426_01612</name>
</gene>
<organism evidence="1 2">
    <name type="scientific">Streptococcus suis</name>
    <dbReference type="NCBI Taxonomy" id="1307"/>
    <lineage>
        <taxon>Bacteria</taxon>
        <taxon>Bacillati</taxon>
        <taxon>Bacillota</taxon>
        <taxon>Bacilli</taxon>
        <taxon>Lactobacillales</taxon>
        <taxon>Streptococcaceae</taxon>
        <taxon>Streptococcus</taxon>
    </lineage>
</organism>
<accession>A0A0Z8IY56</accession>
<dbReference type="Pfam" id="PF05521">
    <property type="entry name" value="Phage_HCP"/>
    <property type="match status" value="1"/>
</dbReference>
<evidence type="ECO:0000313" key="2">
    <source>
        <dbReference type="Proteomes" id="UP000074850"/>
    </source>
</evidence>
<dbReference type="RefSeq" id="WP_044760814.1">
    <property type="nucleotide sequence ID" value="NZ_CEFC01000369.1"/>
</dbReference>
<dbReference type="Gene3D" id="2.40.10.270">
    <property type="entry name" value="Bacteriophage SPP1 head-tail adaptor protein"/>
    <property type="match status" value="1"/>
</dbReference>
<dbReference type="Proteomes" id="UP000074850">
    <property type="component" value="Unassembled WGS sequence"/>
</dbReference>
<protein>
    <submittedName>
        <fullName evidence="1">Phage protein</fullName>
    </submittedName>
</protein>
<dbReference type="InterPro" id="IPR038666">
    <property type="entry name" value="SSP1_head-tail_sf"/>
</dbReference>
<reference evidence="1 2" key="1">
    <citation type="submission" date="2016-02" db="EMBL/GenBank/DDBJ databases">
        <authorList>
            <consortium name="Pathogen Informatics"/>
        </authorList>
    </citation>
    <scope>NUCLEOTIDE SEQUENCE [LARGE SCALE GENOMIC DNA]</scope>
    <source>
        <strain evidence="1 2">LSS64</strain>
    </source>
</reference>